<dbReference type="InParanoid" id="A0A286UUS9"/>
<proteinExistence type="predicted"/>
<dbReference type="AlphaFoldDB" id="A0A286UUS9"/>
<evidence type="ECO:0000313" key="2">
    <source>
        <dbReference type="Proteomes" id="UP000217199"/>
    </source>
</evidence>
<name>A0A286UUS9_9AGAM</name>
<dbReference type="EMBL" id="NBII01000001">
    <property type="protein sequence ID" value="PAV23337.1"/>
    <property type="molecule type" value="Genomic_DNA"/>
</dbReference>
<organism evidence="1 2">
    <name type="scientific">Pyrrhoderma noxium</name>
    <dbReference type="NCBI Taxonomy" id="2282107"/>
    <lineage>
        <taxon>Eukaryota</taxon>
        <taxon>Fungi</taxon>
        <taxon>Dikarya</taxon>
        <taxon>Basidiomycota</taxon>
        <taxon>Agaricomycotina</taxon>
        <taxon>Agaricomycetes</taxon>
        <taxon>Hymenochaetales</taxon>
        <taxon>Hymenochaetaceae</taxon>
        <taxon>Pyrrhoderma</taxon>
    </lineage>
</organism>
<dbReference type="Proteomes" id="UP000217199">
    <property type="component" value="Unassembled WGS sequence"/>
</dbReference>
<gene>
    <name evidence="1" type="ORF">PNOK_0040500</name>
</gene>
<sequence length="66" mass="7425">MSALSLLQVRSGQIDVDTRVDAIHRRGIVSQCCDVINYASPILMSPLPTTDQIKIRENSRNLTCFY</sequence>
<evidence type="ECO:0000313" key="1">
    <source>
        <dbReference type="EMBL" id="PAV23337.1"/>
    </source>
</evidence>
<accession>A0A286UUS9</accession>
<comment type="caution">
    <text evidence="1">The sequence shown here is derived from an EMBL/GenBank/DDBJ whole genome shotgun (WGS) entry which is preliminary data.</text>
</comment>
<keyword evidence="2" id="KW-1185">Reference proteome</keyword>
<protein>
    <submittedName>
        <fullName evidence="1">Uncharacterized protein</fullName>
    </submittedName>
</protein>
<reference evidence="1 2" key="1">
    <citation type="journal article" date="2017" name="Mol. Ecol.">
        <title>Comparative and population genomic landscape of Phellinus noxius: A hypervariable fungus causing root rot in trees.</title>
        <authorList>
            <person name="Chung C.L."/>
            <person name="Lee T.J."/>
            <person name="Akiba M."/>
            <person name="Lee H.H."/>
            <person name="Kuo T.H."/>
            <person name="Liu D."/>
            <person name="Ke H.M."/>
            <person name="Yokoi T."/>
            <person name="Roa M.B."/>
            <person name="Lu M.J."/>
            <person name="Chang Y.Y."/>
            <person name="Ann P.J."/>
            <person name="Tsai J.N."/>
            <person name="Chen C.Y."/>
            <person name="Tzean S.S."/>
            <person name="Ota Y."/>
            <person name="Hattori T."/>
            <person name="Sahashi N."/>
            <person name="Liou R.F."/>
            <person name="Kikuchi T."/>
            <person name="Tsai I.J."/>
        </authorList>
    </citation>
    <scope>NUCLEOTIDE SEQUENCE [LARGE SCALE GENOMIC DNA]</scope>
    <source>
        <strain evidence="1 2">FFPRI411160</strain>
    </source>
</reference>